<evidence type="ECO:0000313" key="3">
    <source>
        <dbReference type="Proteomes" id="UP000677515"/>
    </source>
</evidence>
<sequence>MTDRATPNLPSRNFTETEHFYRQIGFTTQYKDEHWLIMLRGDLTLEFFPHKDLDPYSSWFSCCLRLDDLDGFYAVLQDAGIEEKCEDFPRIHPPREQPWGLRVGALVDHDGTLIRLISN</sequence>
<evidence type="ECO:0000259" key="1">
    <source>
        <dbReference type="PROSITE" id="PS51819"/>
    </source>
</evidence>
<organism evidence="2 3">
    <name type="scientific">Erwinia rhapontici</name>
    <name type="common">Pectobacterium rhapontici</name>
    <dbReference type="NCBI Taxonomy" id="55212"/>
    <lineage>
        <taxon>Bacteria</taxon>
        <taxon>Pseudomonadati</taxon>
        <taxon>Pseudomonadota</taxon>
        <taxon>Gammaproteobacteria</taxon>
        <taxon>Enterobacterales</taxon>
        <taxon>Erwiniaceae</taxon>
        <taxon>Erwinia</taxon>
    </lineage>
</organism>
<dbReference type="EMBL" id="AP024329">
    <property type="protein sequence ID" value="BCQ35376.1"/>
    <property type="molecule type" value="Genomic_DNA"/>
</dbReference>
<proteinExistence type="predicted"/>
<dbReference type="RefSeq" id="WP_212812869.1">
    <property type="nucleotide sequence ID" value="NZ_AP024329.1"/>
</dbReference>
<dbReference type="CDD" id="cd08350">
    <property type="entry name" value="BLMT_like"/>
    <property type="match status" value="1"/>
</dbReference>
<gene>
    <name evidence="2" type="ORF">ERHA53_27190</name>
</gene>
<keyword evidence="3" id="KW-1185">Reference proteome</keyword>
<dbReference type="InterPro" id="IPR029068">
    <property type="entry name" value="Glyas_Bleomycin-R_OHBP_Dase"/>
</dbReference>
<evidence type="ECO:0000313" key="2">
    <source>
        <dbReference type="EMBL" id="BCQ35376.1"/>
    </source>
</evidence>
<dbReference type="Proteomes" id="UP000677515">
    <property type="component" value="Chromosome"/>
</dbReference>
<protein>
    <submittedName>
        <fullName evidence="2">Bleomycin resistance protein</fullName>
    </submittedName>
</protein>
<dbReference type="Gene3D" id="3.10.180.10">
    <property type="entry name" value="2,3-Dihydroxybiphenyl 1,2-Dioxygenase, domain 1"/>
    <property type="match status" value="1"/>
</dbReference>
<name>A0ABN6DKU3_ERWRD</name>
<dbReference type="SUPFAM" id="SSF54593">
    <property type="entry name" value="Glyoxalase/Bleomycin resistance protein/Dihydroxybiphenyl dioxygenase"/>
    <property type="match status" value="1"/>
</dbReference>
<dbReference type="PROSITE" id="PS51819">
    <property type="entry name" value="VOC"/>
    <property type="match status" value="1"/>
</dbReference>
<feature type="domain" description="VOC" evidence="1">
    <location>
        <begin position="1"/>
        <end position="119"/>
    </location>
</feature>
<reference evidence="2 3" key="1">
    <citation type="submission" date="2021-01" db="EMBL/GenBank/DDBJ databases">
        <title>Complete genome sequence of Erwinia rhapontici MAFF 311153.</title>
        <authorList>
            <person name="Morohoshi T."/>
            <person name="Someya N."/>
        </authorList>
    </citation>
    <scope>NUCLEOTIDE SEQUENCE [LARGE SCALE GENOMIC DNA]</scope>
    <source>
        <strain evidence="2 3">MAFF 311153</strain>
    </source>
</reference>
<accession>A0ABN6DKU3</accession>
<dbReference type="InterPro" id="IPR037523">
    <property type="entry name" value="VOC_core"/>
</dbReference>